<dbReference type="InterPro" id="IPR036259">
    <property type="entry name" value="MFS_trans_sf"/>
</dbReference>
<proteinExistence type="predicted"/>
<accession>A0ABS6AVE5</accession>
<keyword evidence="1" id="KW-0812">Transmembrane</keyword>
<sequence length="111" mass="10941">MALAHSAWIACLARICAGLSVGLVTGSPAGLILERRGERGRTAMASATVFGSALGIFAAATVAQYLPAPGVTVYLAHAIALGLVTALVLSDRAAPAAAAMSTAPAPAADRV</sequence>
<dbReference type="RefSeq" id="WP_215916914.1">
    <property type="nucleotide sequence ID" value="NZ_JAHKNI010000003.1"/>
</dbReference>
<keyword evidence="1" id="KW-1133">Transmembrane helix</keyword>
<evidence type="ECO:0000313" key="2">
    <source>
        <dbReference type="EMBL" id="MBU3062007.1"/>
    </source>
</evidence>
<feature type="transmembrane region" description="Helical" evidence="1">
    <location>
        <begin position="45"/>
        <end position="66"/>
    </location>
</feature>
<dbReference type="SUPFAM" id="SSF103473">
    <property type="entry name" value="MFS general substrate transporter"/>
    <property type="match status" value="1"/>
</dbReference>
<evidence type="ECO:0000313" key="3">
    <source>
        <dbReference type="Proteomes" id="UP000733379"/>
    </source>
</evidence>
<organism evidence="2 3">
    <name type="scientific">Nocardia albiluteola</name>
    <dbReference type="NCBI Taxonomy" id="2842303"/>
    <lineage>
        <taxon>Bacteria</taxon>
        <taxon>Bacillati</taxon>
        <taxon>Actinomycetota</taxon>
        <taxon>Actinomycetes</taxon>
        <taxon>Mycobacteriales</taxon>
        <taxon>Nocardiaceae</taxon>
        <taxon>Nocardia</taxon>
    </lineage>
</organism>
<feature type="transmembrane region" description="Helical" evidence="1">
    <location>
        <begin position="72"/>
        <end position="90"/>
    </location>
</feature>
<dbReference type="Proteomes" id="UP000733379">
    <property type="component" value="Unassembled WGS sequence"/>
</dbReference>
<keyword evidence="3" id="KW-1185">Reference proteome</keyword>
<reference evidence="2 3" key="1">
    <citation type="submission" date="2021-06" db="EMBL/GenBank/DDBJ databases">
        <title>Actinomycetes sequencing.</title>
        <authorList>
            <person name="Shan Q."/>
        </authorList>
    </citation>
    <scope>NUCLEOTIDE SEQUENCE [LARGE SCALE GENOMIC DNA]</scope>
    <source>
        <strain evidence="2 3">NEAU-G5</strain>
    </source>
</reference>
<gene>
    <name evidence="2" type="ORF">KO481_10780</name>
</gene>
<evidence type="ECO:0000256" key="1">
    <source>
        <dbReference type="SAM" id="Phobius"/>
    </source>
</evidence>
<evidence type="ECO:0008006" key="4">
    <source>
        <dbReference type="Google" id="ProtNLM"/>
    </source>
</evidence>
<keyword evidence="1" id="KW-0472">Membrane</keyword>
<comment type="caution">
    <text evidence="2">The sequence shown here is derived from an EMBL/GenBank/DDBJ whole genome shotgun (WGS) entry which is preliminary data.</text>
</comment>
<name>A0ABS6AVE5_9NOCA</name>
<feature type="transmembrane region" description="Helical" evidence="1">
    <location>
        <begin position="6"/>
        <end position="33"/>
    </location>
</feature>
<dbReference type="EMBL" id="JAHKNI010000003">
    <property type="protein sequence ID" value="MBU3062007.1"/>
    <property type="molecule type" value="Genomic_DNA"/>
</dbReference>
<protein>
    <recommendedName>
        <fullName evidence="4">Major facilitator superfamily (MFS) profile domain-containing protein</fullName>
    </recommendedName>
</protein>